<name>A0A0E0QR71_ORYRU</name>
<dbReference type="AlphaFoldDB" id="A0A0E0QR71"/>
<dbReference type="PANTHER" id="PTHR34460">
    <property type="entry name" value="VITELLOGENIN-LIKE PROTEIN"/>
    <property type="match status" value="1"/>
</dbReference>
<reference evidence="2" key="2">
    <citation type="submission" date="2015-06" db="UniProtKB">
        <authorList>
            <consortium name="EnsemblPlants"/>
        </authorList>
    </citation>
    <scope>IDENTIFICATION</scope>
</reference>
<evidence type="ECO:0000313" key="3">
    <source>
        <dbReference type="Proteomes" id="UP000008022"/>
    </source>
</evidence>
<reference evidence="3" key="1">
    <citation type="submission" date="2013-06" db="EMBL/GenBank/DDBJ databases">
        <authorList>
            <person name="Zhao Q."/>
        </authorList>
    </citation>
    <scope>NUCLEOTIDE SEQUENCE</scope>
    <source>
        <strain evidence="3">cv. W1943</strain>
    </source>
</reference>
<evidence type="ECO:0000313" key="2">
    <source>
        <dbReference type="EnsemblPlants" id="ORUFI09G10380.1"/>
    </source>
</evidence>
<dbReference type="eggNOG" id="ENOG502QT8F">
    <property type="taxonomic scope" value="Eukaryota"/>
</dbReference>
<dbReference type="Proteomes" id="UP000008022">
    <property type="component" value="Unassembled WGS sequence"/>
</dbReference>
<dbReference type="EnsemblPlants" id="ORUFI09G10380.1">
    <property type="protein sequence ID" value="ORUFI09G10380.1"/>
    <property type="gene ID" value="ORUFI09G10380"/>
</dbReference>
<sequence>MTNPRCRGRHRGRQTAESTGQGGGVAELLPCRSRRFLQAPSAPPQPPSLFLSDLPGGRPAAAGIVHSVLVVERRPPGLGVVGQRWWRRLVGKEEVSVSGLSVRLEAIVEPDSPGRRSEGSLSSSFRRKVVRLRSVGCGSRSFLGDFLELLSTGFSDCVLRRVESHCEPKPKSSVGALVHLGGSHFVAGNDDDN</sequence>
<proteinExistence type="predicted"/>
<keyword evidence="3" id="KW-1185">Reference proteome</keyword>
<dbReference type="PANTHER" id="PTHR34460:SF2">
    <property type="entry name" value="OS04G0405500 PROTEIN"/>
    <property type="match status" value="1"/>
</dbReference>
<evidence type="ECO:0000256" key="1">
    <source>
        <dbReference type="SAM" id="MobiDB-lite"/>
    </source>
</evidence>
<protein>
    <submittedName>
        <fullName evidence="2">Uncharacterized protein</fullName>
    </submittedName>
</protein>
<dbReference type="STRING" id="4529.A0A0E0QR71"/>
<dbReference type="Gramene" id="ORUFI09G10380.1">
    <property type="protein sequence ID" value="ORUFI09G10380.1"/>
    <property type="gene ID" value="ORUFI09G10380"/>
</dbReference>
<feature type="compositionally biased region" description="Basic residues" evidence="1">
    <location>
        <begin position="1"/>
        <end position="13"/>
    </location>
</feature>
<feature type="region of interest" description="Disordered" evidence="1">
    <location>
        <begin position="1"/>
        <end position="25"/>
    </location>
</feature>
<dbReference type="HOGENOM" id="CLU_1410889_0_0_1"/>
<organism evidence="2 3">
    <name type="scientific">Oryza rufipogon</name>
    <name type="common">Brownbeard rice</name>
    <name type="synonym">Asian wild rice</name>
    <dbReference type="NCBI Taxonomy" id="4529"/>
    <lineage>
        <taxon>Eukaryota</taxon>
        <taxon>Viridiplantae</taxon>
        <taxon>Streptophyta</taxon>
        <taxon>Embryophyta</taxon>
        <taxon>Tracheophyta</taxon>
        <taxon>Spermatophyta</taxon>
        <taxon>Magnoliopsida</taxon>
        <taxon>Liliopsida</taxon>
        <taxon>Poales</taxon>
        <taxon>Poaceae</taxon>
        <taxon>BOP clade</taxon>
        <taxon>Oryzoideae</taxon>
        <taxon>Oryzeae</taxon>
        <taxon>Oryzinae</taxon>
        <taxon>Oryza</taxon>
    </lineage>
</organism>
<accession>A0A0E0QR71</accession>